<feature type="disulfide bond" evidence="17">
    <location>
        <begin position="247"/>
        <end position="449"/>
    </location>
</feature>
<evidence type="ECO:0000256" key="12">
    <source>
        <dbReference type="ARBA" id="ARBA00023324"/>
    </source>
</evidence>
<evidence type="ECO:0000256" key="15">
    <source>
        <dbReference type="PIRSR" id="PIRSR600823-3"/>
    </source>
</evidence>
<feature type="active site" description="Proton acceptor" evidence="13">
    <location>
        <position position="192"/>
    </location>
</feature>
<feature type="binding site" evidence="14">
    <location>
        <position position="288"/>
    </location>
    <ligand>
        <name>substrate</name>
    </ligand>
</feature>
<dbReference type="GO" id="GO:0042744">
    <property type="term" value="P:hydrogen peroxide catabolic process"/>
    <property type="evidence" value="ECO:0007669"/>
    <property type="project" value="UniProtKB-KW"/>
</dbReference>
<feature type="domain" description="Plant heme peroxidase family profile" evidence="18">
    <location>
        <begin position="151"/>
        <end position="453"/>
    </location>
</feature>
<dbReference type="PANTHER" id="PTHR31388:SF270">
    <property type="entry name" value="PEROXIDASE 22-RELATED"/>
    <property type="match status" value="1"/>
</dbReference>
<dbReference type="Pfam" id="PF00141">
    <property type="entry name" value="peroxidase"/>
    <property type="match status" value="1"/>
</dbReference>
<dbReference type="PANTHER" id="PTHR31388">
    <property type="entry name" value="PEROXIDASE 72-RELATED"/>
    <property type="match status" value="1"/>
</dbReference>
<comment type="similarity">
    <text evidence="2">Belongs to the peroxidase family. Ascorbate peroxidase subfamily.</text>
</comment>
<dbReference type="InterPro" id="IPR000823">
    <property type="entry name" value="Peroxidase_pln"/>
</dbReference>
<comment type="caution">
    <text evidence="19">The sequence shown here is derived from an EMBL/GenBank/DDBJ whole genome shotgun (WGS) entry which is preliminary data.</text>
</comment>
<keyword evidence="5 15" id="KW-0479">Metal-binding</keyword>
<evidence type="ECO:0000256" key="1">
    <source>
        <dbReference type="ARBA" id="ARBA00000189"/>
    </source>
</evidence>
<accession>A0A8J5GGP0</accession>
<dbReference type="InterPro" id="IPR010255">
    <property type="entry name" value="Haem_peroxidase_sf"/>
</dbReference>
<dbReference type="GO" id="GO:0006979">
    <property type="term" value="P:response to oxidative stress"/>
    <property type="evidence" value="ECO:0007669"/>
    <property type="project" value="InterPro"/>
</dbReference>
<feature type="binding site" evidence="15">
    <location>
        <position position="319"/>
    </location>
    <ligand>
        <name>Ca(2+)</name>
        <dbReference type="ChEBI" id="CHEBI:29108"/>
        <label>2</label>
    </ligand>
</feature>
<feature type="binding site" description="axial binding residue" evidence="15">
    <location>
        <position position="318"/>
    </location>
    <ligand>
        <name>heme b</name>
        <dbReference type="ChEBI" id="CHEBI:60344"/>
    </ligand>
    <ligandPart>
        <name>Fe</name>
        <dbReference type="ChEBI" id="CHEBI:18248"/>
    </ligandPart>
</feature>
<dbReference type="PROSITE" id="PS50873">
    <property type="entry name" value="PEROXIDASE_4"/>
    <property type="match status" value="1"/>
</dbReference>
<keyword evidence="20" id="KW-1185">Reference proteome</keyword>
<comment type="cofactor">
    <cofactor evidence="15">
        <name>heme b</name>
        <dbReference type="ChEBI" id="CHEBI:60344"/>
    </cofactor>
    <text evidence="15">Binds 1 heme b (iron(II)-protoporphyrin IX) group per subunit.</text>
</comment>
<dbReference type="GO" id="GO:0046872">
    <property type="term" value="F:metal ion binding"/>
    <property type="evidence" value="ECO:0007669"/>
    <property type="project" value="UniProtKB-KW"/>
</dbReference>
<keyword evidence="9 17" id="KW-1015">Disulfide bond</keyword>
<evidence type="ECO:0000256" key="8">
    <source>
        <dbReference type="ARBA" id="ARBA00023004"/>
    </source>
</evidence>
<evidence type="ECO:0000256" key="4">
    <source>
        <dbReference type="ARBA" id="ARBA00022617"/>
    </source>
</evidence>
<sequence>MLTALFRVTTRKTELMFISEFKGYDQCIRIPYMPKFSSSCPPKQENSNWARKTIEKARNFLHFPPHVTILLWGKQVKASNLHCHWLSLLKSFYENYDIYSNRGAWHGIAIEDNSTAMASSSFACPFSALSVSLLLMLSLIAVMHFDKCEAQLSPTFYDNTCPNVSAIVREQLLLAQHSDPRIFASLIRLFFHDCFTNGCEASLLLDNTTEIKSEKFALPNNNSARGYEVIDAVKTAVENSCPGIVSCADILAIAAEASVHLSYGPHWTVPLGRRDGRMAYFNAASILPGPFDNVTVLQRKFAAVGLNDIDLVSLSGAHTFGRAQCFTFRHRLYNFSNGNPDPSLNTAYLAKLRQRCPDGGNRTVLNNLDPVTPDVFDNKYYTNLQNLKGLLTTDQDLLSAADTNASTAPYVNLFAADKKVFFDSFVKGMIKMGNIEVLTGSSGEVRKNCRMVNGASGPQFEIRLRDVEASSAEEI</sequence>
<feature type="binding site" evidence="15">
    <location>
        <position position="193"/>
    </location>
    <ligand>
        <name>Ca(2+)</name>
        <dbReference type="ChEBI" id="CHEBI:29108"/>
        <label>1</label>
    </ligand>
</feature>
<dbReference type="FunFam" id="1.10.420.10:FF:000001">
    <property type="entry name" value="Peroxidase"/>
    <property type="match status" value="1"/>
</dbReference>
<dbReference type="AlphaFoldDB" id="A0A8J5GGP0"/>
<dbReference type="Proteomes" id="UP000734854">
    <property type="component" value="Unassembled WGS sequence"/>
</dbReference>
<keyword evidence="12" id="KW-0376">Hydrogen peroxide</keyword>
<dbReference type="SUPFAM" id="SSF48113">
    <property type="entry name" value="Heme-dependent peroxidases"/>
    <property type="match status" value="1"/>
</dbReference>
<feature type="binding site" evidence="15">
    <location>
        <position position="372"/>
    </location>
    <ligand>
        <name>Ca(2+)</name>
        <dbReference type="ChEBI" id="CHEBI:29108"/>
        <label>2</label>
    </ligand>
</feature>
<dbReference type="PRINTS" id="PR00461">
    <property type="entry name" value="PLPEROXIDASE"/>
</dbReference>
<organism evidence="19 20">
    <name type="scientific">Zingiber officinale</name>
    <name type="common">Ginger</name>
    <name type="synonym">Amomum zingiber</name>
    <dbReference type="NCBI Taxonomy" id="94328"/>
    <lineage>
        <taxon>Eukaryota</taxon>
        <taxon>Viridiplantae</taxon>
        <taxon>Streptophyta</taxon>
        <taxon>Embryophyta</taxon>
        <taxon>Tracheophyta</taxon>
        <taxon>Spermatophyta</taxon>
        <taxon>Magnoliopsida</taxon>
        <taxon>Liliopsida</taxon>
        <taxon>Zingiberales</taxon>
        <taxon>Zingiberaceae</taxon>
        <taxon>Zingiber</taxon>
    </lineage>
</organism>
<keyword evidence="11" id="KW-0873">Pyrrolidone carboxylic acid</keyword>
<dbReference type="FunFam" id="1.10.520.10:FF:000009">
    <property type="entry name" value="Peroxidase"/>
    <property type="match status" value="1"/>
</dbReference>
<evidence type="ECO:0000256" key="16">
    <source>
        <dbReference type="PIRSR" id="PIRSR600823-4"/>
    </source>
</evidence>
<dbReference type="EMBL" id="JACMSC010000011">
    <property type="protein sequence ID" value="KAG6501178.1"/>
    <property type="molecule type" value="Genomic_DNA"/>
</dbReference>
<dbReference type="GO" id="GO:0140825">
    <property type="term" value="F:lactoperoxidase activity"/>
    <property type="evidence" value="ECO:0007669"/>
    <property type="project" value="UniProtKB-EC"/>
</dbReference>
<feature type="site" description="Transition state stabilizer" evidence="16">
    <location>
        <position position="188"/>
    </location>
</feature>
<dbReference type="CDD" id="cd00693">
    <property type="entry name" value="secretory_peroxidase"/>
    <property type="match status" value="1"/>
</dbReference>
<feature type="binding site" evidence="15">
    <location>
        <position position="198"/>
    </location>
    <ligand>
        <name>Ca(2+)</name>
        <dbReference type="ChEBI" id="CHEBI:29108"/>
        <label>1</label>
    </ligand>
</feature>
<evidence type="ECO:0000256" key="7">
    <source>
        <dbReference type="ARBA" id="ARBA00023002"/>
    </source>
</evidence>
<dbReference type="PROSITE" id="PS00435">
    <property type="entry name" value="PEROXIDASE_1"/>
    <property type="match status" value="1"/>
</dbReference>
<dbReference type="Gene3D" id="1.10.420.10">
    <property type="entry name" value="Peroxidase, domain 2"/>
    <property type="match status" value="1"/>
</dbReference>
<feature type="binding site" evidence="15">
    <location>
        <position position="202"/>
    </location>
    <ligand>
        <name>Ca(2+)</name>
        <dbReference type="ChEBI" id="CHEBI:29108"/>
        <label>1</label>
    </ligand>
</feature>
<feature type="disulfide bond" evidence="17">
    <location>
        <begin position="161"/>
        <end position="241"/>
    </location>
</feature>
<dbReference type="InterPro" id="IPR002016">
    <property type="entry name" value="Haem_peroxidase"/>
</dbReference>
<feature type="binding site" evidence="15">
    <location>
        <position position="377"/>
    </location>
    <ligand>
        <name>Ca(2+)</name>
        <dbReference type="ChEBI" id="CHEBI:29108"/>
        <label>2</label>
    </ligand>
</feature>
<keyword evidence="3" id="KW-0575">Peroxidase</keyword>
<evidence type="ECO:0000256" key="10">
    <source>
        <dbReference type="ARBA" id="ARBA00023180"/>
    </source>
</evidence>
<keyword evidence="6 15" id="KW-0106">Calcium</keyword>
<evidence type="ECO:0000313" key="20">
    <source>
        <dbReference type="Proteomes" id="UP000734854"/>
    </source>
</evidence>
<evidence type="ECO:0000256" key="3">
    <source>
        <dbReference type="ARBA" id="ARBA00022559"/>
    </source>
</evidence>
<feature type="disulfide bond" evidence="17">
    <location>
        <begin position="194"/>
        <end position="199"/>
    </location>
</feature>
<evidence type="ECO:0000256" key="6">
    <source>
        <dbReference type="ARBA" id="ARBA00022837"/>
    </source>
</evidence>
<evidence type="ECO:0000256" key="13">
    <source>
        <dbReference type="PIRSR" id="PIRSR600823-1"/>
    </source>
</evidence>
<evidence type="ECO:0000256" key="14">
    <source>
        <dbReference type="PIRSR" id="PIRSR600823-2"/>
    </source>
</evidence>
<keyword evidence="4" id="KW-0349">Heme</keyword>
<comment type="catalytic activity">
    <reaction evidence="1">
        <text>2 a phenolic donor + H2O2 = 2 a phenolic radical donor + 2 H2O</text>
        <dbReference type="Rhea" id="RHEA:56136"/>
        <dbReference type="ChEBI" id="CHEBI:15377"/>
        <dbReference type="ChEBI" id="CHEBI:16240"/>
        <dbReference type="ChEBI" id="CHEBI:139520"/>
        <dbReference type="ChEBI" id="CHEBI:139521"/>
        <dbReference type="EC" id="1.11.1.7"/>
    </reaction>
</comment>
<dbReference type="PRINTS" id="PR00458">
    <property type="entry name" value="PEROXIDASE"/>
</dbReference>
<comment type="cofactor">
    <cofactor evidence="15">
        <name>Ca(2+)</name>
        <dbReference type="ChEBI" id="CHEBI:29108"/>
    </cofactor>
    <text evidence="15">Binds 2 calcium ions per subunit.</text>
</comment>
<feature type="disulfide bond" evidence="17">
    <location>
        <begin position="325"/>
        <end position="356"/>
    </location>
</feature>
<dbReference type="Gene3D" id="1.10.520.10">
    <property type="match status" value="1"/>
</dbReference>
<evidence type="ECO:0000256" key="11">
    <source>
        <dbReference type="ARBA" id="ARBA00023283"/>
    </source>
</evidence>
<evidence type="ECO:0000256" key="17">
    <source>
        <dbReference type="PIRSR" id="PIRSR600823-5"/>
    </source>
</evidence>
<evidence type="ECO:0000256" key="9">
    <source>
        <dbReference type="ARBA" id="ARBA00023157"/>
    </source>
</evidence>
<proteinExistence type="inferred from homology"/>
<gene>
    <name evidence="19" type="ORF">ZIOFF_041048</name>
</gene>
<feature type="binding site" evidence="15">
    <location>
        <position position="214"/>
    </location>
    <ligand>
        <name>Ca(2+)</name>
        <dbReference type="ChEBI" id="CHEBI:29108"/>
        <label>1</label>
    </ligand>
</feature>
<keyword evidence="7" id="KW-0560">Oxidoreductase</keyword>
<keyword evidence="10" id="KW-0325">Glycoprotein</keyword>
<keyword evidence="8 15" id="KW-0408">Iron</keyword>
<evidence type="ECO:0000256" key="5">
    <source>
        <dbReference type="ARBA" id="ARBA00022723"/>
    </source>
</evidence>
<evidence type="ECO:0000313" key="19">
    <source>
        <dbReference type="EMBL" id="KAG6501178.1"/>
    </source>
</evidence>
<reference evidence="19 20" key="1">
    <citation type="submission" date="2020-08" db="EMBL/GenBank/DDBJ databases">
        <title>Plant Genome Project.</title>
        <authorList>
            <person name="Zhang R.-G."/>
        </authorList>
    </citation>
    <scope>NUCLEOTIDE SEQUENCE [LARGE SCALE GENOMIC DNA]</scope>
    <source>
        <tissue evidence="19">Rhizome</tissue>
    </source>
</reference>
<protein>
    <recommendedName>
        <fullName evidence="18">Plant heme peroxidase family profile domain-containing protein</fullName>
    </recommendedName>
</protein>
<feature type="binding site" evidence="15">
    <location>
        <position position="369"/>
    </location>
    <ligand>
        <name>Ca(2+)</name>
        <dbReference type="ChEBI" id="CHEBI:29108"/>
        <label>2</label>
    </ligand>
</feature>
<evidence type="ECO:0000256" key="2">
    <source>
        <dbReference type="ARBA" id="ARBA00006873"/>
    </source>
</evidence>
<dbReference type="GO" id="GO:0020037">
    <property type="term" value="F:heme binding"/>
    <property type="evidence" value="ECO:0007669"/>
    <property type="project" value="InterPro"/>
</dbReference>
<evidence type="ECO:0000259" key="18">
    <source>
        <dbReference type="PROSITE" id="PS50873"/>
    </source>
</evidence>
<dbReference type="InterPro" id="IPR019793">
    <property type="entry name" value="Peroxidases_heam-ligand_BS"/>
</dbReference>
<dbReference type="InterPro" id="IPR033905">
    <property type="entry name" value="Secretory_peroxidase"/>
</dbReference>
<name>A0A8J5GGP0_ZINOF</name>